<name>A0ABX4NN92_9LEPT</name>
<dbReference type="Proteomes" id="UP000231879">
    <property type="component" value="Unassembled WGS sequence"/>
</dbReference>
<reference evidence="1 2" key="1">
    <citation type="submission" date="2017-07" db="EMBL/GenBank/DDBJ databases">
        <title>Leptospira spp. isolated from tropical soils.</title>
        <authorList>
            <person name="Thibeaux R."/>
            <person name="Iraola G."/>
            <person name="Ferres I."/>
            <person name="Bierque E."/>
            <person name="Girault D."/>
            <person name="Soupe-Gilbert M.-E."/>
            <person name="Picardeau M."/>
            <person name="Goarant C."/>
        </authorList>
    </citation>
    <scope>NUCLEOTIDE SEQUENCE [LARGE SCALE GENOMIC DNA]</scope>
    <source>
        <strain evidence="1 2">FH4-C-A1</strain>
    </source>
</reference>
<gene>
    <name evidence="1" type="ORF">CH367_07855</name>
</gene>
<protein>
    <submittedName>
        <fullName evidence="1">Uncharacterized protein</fullName>
    </submittedName>
</protein>
<keyword evidence="2" id="KW-1185">Reference proteome</keyword>
<dbReference type="EMBL" id="NPDS01000002">
    <property type="protein sequence ID" value="PJZ58284.1"/>
    <property type="molecule type" value="Genomic_DNA"/>
</dbReference>
<comment type="caution">
    <text evidence="1">The sequence shown here is derived from an EMBL/GenBank/DDBJ whole genome shotgun (WGS) entry which is preliminary data.</text>
</comment>
<accession>A0ABX4NN92</accession>
<organism evidence="1 2">
    <name type="scientific">Leptospira barantonii</name>
    <dbReference type="NCBI Taxonomy" id="2023184"/>
    <lineage>
        <taxon>Bacteria</taxon>
        <taxon>Pseudomonadati</taxon>
        <taxon>Spirochaetota</taxon>
        <taxon>Spirochaetia</taxon>
        <taxon>Leptospirales</taxon>
        <taxon>Leptospiraceae</taxon>
        <taxon>Leptospira</taxon>
    </lineage>
</organism>
<proteinExistence type="predicted"/>
<evidence type="ECO:0000313" key="1">
    <source>
        <dbReference type="EMBL" id="PJZ58284.1"/>
    </source>
</evidence>
<sequence>MDQTENSNNTILYSLEEALDDGTLFDLNDCIYHEMAQIIYRYPVMITCDLLDFIISVNYTKDPNFNYHEIIGEILTKSLFGKTEFIEPATQKFKVCYDFRGKTLTKELKIKSHLGLSGEPIIILSLTHEEFGY</sequence>
<evidence type="ECO:0000313" key="2">
    <source>
        <dbReference type="Proteomes" id="UP000231879"/>
    </source>
</evidence>